<organism evidence="1 2">
    <name type="scientific">Treponema berlinense</name>
    <dbReference type="NCBI Taxonomy" id="225004"/>
    <lineage>
        <taxon>Bacteria</taxon>
        <taxon>Pseudomonadati</taxon>
        <taxon>Spirochaetota</taxon>
        <taxon>Spirochaetia</taxon>
        <taxon>Spirochaetales</taxon>
        <taxon>Treponemataceae</taxon>
        <taxon>Treponema</taxon>
    </lineage>
</organism>
<dbReference type="AlphaFoldDB" id="A0A1T4QHM2"/>
<evidence type="ECO:0000313" key="2">
    <source>
        <dbReference type="Proteomes" id="UP000190395"/>
    </source>
</evidence>
<sequence>MDNEYKQTPCVTGILVNMKVMVKKGRWHSGSFLIEQDSMRE</sequence>
<dbReference type="Proteomes" id="UP000190395">
    <property type="component" value="Unassembled WGS sequence"/>
</dbReference>
<keyword evidence="2" id="KW-1185">Reference proteome</keyword>
<gene>
    <name evidence="1" type="ORF">SAMN02745152_01986</name>
</gene>
<protein>
    <submittedName>
        <fullName evidence="1">Uncharacterized protein</fullName>
    </submittedName>
</protein>
<name>A0A1T4QHM2_9SPIR</name>
<accession>A0A1T4QHM2</accession>
<reference evidence="1 2" key="1">
    <citation type="submission" date="2017-02" db="EMBL/GenBank/DDBJ databases">
        <authorList>
            <person name="Peterson S.W."/>
        </authorList>
    </citation>
    <scope>NUCLEOTIDE SEQUENCE [LARGE SCALE GENOMIC DNA]</scope>
    <source>
        <strain evidence="1 2">ATCC BAA-909</strain>
    </source>
</reference>
<dbReference type="EMBL" id="FUXC01000014">
    <property type="protein sequence ID" value="SKA03192.1"/>
    <property type="molecule type" value="Genomic_DNA"/>
</dbReference>
<evidence type="ECO:0000313" key="1">
    <source>
        <dbReference type="EMBL" id="SKA03192.1"/>
    </source>
</evidence>
<proteinExistence type="predicted"/>